<feature type="compositionally biased region" description="Polar residues" evidence="2">
    <location>
        <begin position="383"/>
        <end position="392"/>
    </location>
</feature>
<feature type="compositionally biased region" description="Polar residues" evidence="2">
    <location>
        <begin position="329"/>
        <end position="348"/>
    </location>
</feature>
<feature type="compositionally biased region" description="Low complexity" evidence="2">
    <location>
        <begin position="257"/>
        <end position="288"/>
    </location>
</feature>
<feature type="compositionally biased region" description="Basic and acidic residues" evidence="2">
    <location>
        <begin position="447"/>
        <end position="463"/>
    </location>
</feature>
<feature type="compositionally biased region" description="Low complexity" evidence="2">
    <location>
        <begin position="199"/>
        <end position="216"/>
    </location>
</feature>
<proteinExistence type="predicted"/>
<dbReference type="SUPFAM" id="SSF81901">
    <property type="entry name" value="HCP-like"/>
    <property type="match status" value="2"/>
</dbReference>
<evidence type="ECO:0000256" key="1">
    <source>
        <dbReference type="ARBA" id="ARBA00022737"/>
    </source>
</evidence>
<dbReference type="Gene3D" id="1.25.40.10">
    <property type="entry name" value="Tetratricopeptide repeat domain"/>
    <property type="match status" value="2"/>
</dbReference>
<feature type="compositionally biased region" description="Polar residues" evidence="2">
    <location>
        <begin position="414"/>
        <end position="427"/>
    </location>
</feature>
<evidence type="ECO:0000313" key="3">
    <source>
        <dbReference type="EMBL" id="CAK7921115.1"/>
    </source>
</evidence>
<feature type="compositionally biased region" description="Polar residues" evidence="2">
    <location>
        <begin position="19"/>
        <end position="30"/>
    </location>
</feature>
<feature type="compositionally biased region" description="Low complexity" evidence="2">
    <location>
        <begin position="464"/>
        <end position="475"/>
    </location>
</feature>
<keyword evidence="4" id="KW-1185">Reference proteome</keyword>
<evidence type="ECO:0008006" key="5">
    <source>
        <dbReference type="Google" id="ProtNLM"/>
    </source>
</evidence>
<dbReference type="PANTHER" id="PTHR46430:SF3">
    <property type="entry name" value="ACTIVATOR OF C KINASE PROTEIN 1"/>
    <property type="match status" value="1"/>
</dbReference>
<feature type="region of interest" description="Disordered" evidence="2">
    <location>
        <begin position="632"/>
        <end position="652"/>
    </location>
</feature>
<dbReference type="InterPro" id="IPR006597">
    <property type="entry name" value="Sel1-like"/>
</dbReference>
<dbReference type="Pfam" id="PF08238">
    <property type="entry name" value="Sel1"/>
    <property type="match status" value="4"/>
</dbReference>
<reference evidence="3 4" key="1">
    <citation type="submission" date="2024-01" db="EMBL/GenBank/DDBJ databases">
        <authorList>
            <consortium name="Genoscope - CEA"/>
            <person name="William W."/>
        </authorList>
    </citation>
    <scope>NUCLEOTIDE SEQUENCE [LARGE SCALE GENOMIC DNA]</scope>
    <source>
        <strain evidence="3 4">29B2s-10</strain>
    </source>
</reference>
<feature type="compositionally biased region" description="Polar residues" evidence="2">
    <location>
        <begin position="363"/>
        <end position="376"/>
    </location>
</feature>
<feature type="compositionally biased region" description="Polar residues" evidence="2">
    <location>
        <begin position="497"/>
        <end position="511"/>
    </location>
</feature>
<feature type="compositionally biased region" description="Polar residues" evidence="2">
    <location>
        <begin position="223"/>
        <end position="243"/>
    </location>
</feature>
<name>A0ABP0EK86_9ASCO</name>
<feature type="compositionally biased region" description="Polar residues" evidence="2">
    <location>
        <begin position="184"/>
        <end position="198"/>
    </location>
</feature>
<keyword evidence="1" id="KW-0677">Repeat</keyword>
<dbReference type="PANTHER" id="PTHR46430">
    <property type="entry name" value="PROTEIN SKT5-RELATED"/>
    <property type="match status" value="1"/>
</dbReference>
<sequence length="1102" mass="123691">MGLLSKFRNDKGAKRTNSHSRTNTATSSLVGSDFSTTASDSSHSSTETPSSTYHDKGLNQMQKSPRINDGIPRHLKPSRMNQPVAMRRKPPPEGVETSVQSPRTPPPTQQQFQSNGKFQSRINHPTSSSNGAGDYPINPLISPKIRKQPSPPANGHSKNSSYSKSPLGREQENEEGMNAPYSLDPSTGKPSDVSMRSISNTSFGNNTTDSTFSSSSELDEQDGNNLTLSSMDPSRIQQNSYTPQHLPHPVESDTPKSLSSRSSSANLYQGYAPQQYPQQQPPHGYYPGMGIPPQQHVPGYPQMPYFNQMYAQGAGYPGGAPYYGEPQYSAPSTPRIQSRRASTTSLSYTHPDMYGPNPDAMSRKSTITSNRHSSAPSFVGKSRATSSYNLNGVTEDKLSEEDEEKKKSLKSSSGTISQDMSDLSLNPTNYRYISDYDRYFFDGSDNEDSKQPPEEDAKLETSRKSSTSSSASYNSIERGSSGKFKVGSASERLERIQTLSRSNKTSPTKQQAVDEAARRLSRNSRRASTSVLSSNAQAPYDMGSHAGSVQDFNSVGYPPNRMGMMKSQSMEPFMMAGMSPGMYNGGMANYSNEYISAQKRHTMGMMDQRRNMMPMGYGQYAQPPMMHYASPMGNQSRSTSPHRQMMGNSQPHDSILNKKIENYISLRRIIASGNKTLEYRLKWVKMLVNSTNSKLYMYINIKGEPINPESIAQHRELFIKSSTNHTLKLLRETENKEKYEEIYSEVCYIYGCFLKQDYVELYEQDFNIEKNVDEALRYFEKSIEVRGNNFKSFYKLGELYEDELYGKFEPNEGEDFIATALNYYKQSAQYGYNKAIFRISLLYLNNAEHRSPKCIKYLGDLANVDTNSKEIQLEDDDRDELDHVIGNAAFQMGRIYEGLYPGELTSESEFVIKCLQMAPVNWGKALTYYNKAARLNCILAQVRLAKVYENGELDRQQNPNKSIQWFMKASSSPISSMRNYEAMLGLSRWYMKGSNGLNRSIPYPDPPKALLWCERALASNSADAFFARGLLAEQGLGIEPAQQFFEAAYELGHQIAGQRLGLVSDDEPEEPIPEESYEYDLQEEFKVDESISTPHLSTQQLD</sequence>
<gene>
    <name evidence="3" type="ORF">CAAN4_H10352</name>
</gene>
<feature type="compositionally biased region" description="Low complexity" evidence="2">
    <location>
        <begin position="32"/>
        <end position="52"/>
    </location>
</feature>
<protein>
    <recommendedName>
        <fullName evidence="5">Chitin synthase regulatory factor 3</fullName>
    </recommendedName>
</protein>
<accession>A0ABP0EK86</accession>
<feature type="region of interest" description="Disordered" evidence="2">
    <location>
        <begin position="443"/>
        <end position="545"/>
    </location>
</feature>
<dbReference type="InterPro" id="IPR011990">
    <property type="entry name" value="TPR-like_helical_dom_sf"/>
</dbReference>
<dbReference type="InterPro" id="IPR051726">
    <property type="entry name" value="Chitin_Synth_Reg"/>
</dbReference>
<feature type="compositionally biased region" description="Polar residues" evidence="2">
    <location>
        <begin position="115"/>
        <end position="131"/>
    </location>
</feature>
<dbReference type="EMBL" id="OZ004260">
    <property type="protein sequence ID" value="CAK7921115.1"/>
    <property type="molecule type" value="Genomic_DNA"/>
</dbReference>
<feature type="region of interest" description="Disordered" evidence="2">
    <location>
        <begin position="1"/>
        <end position="293"/>
    </location>
</feature>
<evidence type="ECO:0000256" key="2">
    <source>
        <dbReference type="SAM" id="MobiDB-lite"/>
    </source>
</evidence>
<feature type="compositionally biased region" description="Low complexity" evidence="2">
    <location>
        <begin position="314"/>
        <end position="328"/>
    </location>
</feature>
<evidence type="ECO:0000313" key="4">
    <source>
        <dbReference type="Proteomes" id="UP001497600"/>
    </source>
</evidence>
<feature type="region of interest" description="Disordered" evidence="2">
    <location>
        <begin position="314"/>
        <end position="427"/>
    </location>
</feature>
<dbReference type="Proteomes" id="UP001497600">
    <property type="component" value="Chromosome H"/>
</dbReference>
<organism evidence="3 4">
    <name type="scientific">[Candida] anglica</name>
    <dbReference type="NCBI Taxonomy" id="148631"/>
    <lineage>
        <taxon>Eukaryota</taxon>
        <taxon>Fungi</taxon>
        <taxon>Dikarya</taxon>
        <taxon>Ascomycota</taxon>
        <taxon>Saccharomycotina</taxon>
        <taxon>Pichiomycetes</taxon>
        <taxon>Debaryomycetaceae</taxon>
        <taxon>Kurtzmaniella</taxon>
    </lineage>
</organism>